<proteinExistence type="predicted"/>
<gene>
    <name evidence="2" type="ORF">CLPU_17c00260</name>
</gene>
<dbReference type="STRING" id="1503.CLPU_17c00260"/>
<evidence type="ECO:0000313" key="3">
    <source>
        <dbReference type="Proteomes" id="UP000037267"/>
    </source>
</evidence>
<keyword evidence="1" id="KW-1133">Transmembrane helix</keyword>
<feature type="transmembrane region" description="Helical" evidence="1">
    <location>
        <begin position="21"/>
        <end position="51"/>
    </location>
</feature>
<comment type="caution">
    <text evidence="2">The sequence shown here is derived from an EMBL/GenBank/DDBJ whole genome shotgun (WGS) entry which is preliminary data.</text>
</comment>
<evidence type="ECO:0000256" key="1">
    <source>
        <dbReference type="SAM" id="Phobius"/>
    </source>
</evidence>
<reference evidence="3" key="1">
    <citation type="submission" date="2015-07" db="EMBL/GenBank/DDBJ databases">
        <title>Draft genome sequence of the purine-degrading Gottschalkia purinilyticum DSM 1384 (formerly Clostridium purinilyticum).</title>
        <authorList>
            <person name="Poehlein A."/>
            <person name="Schiel-Bengelsdorf B."/>
            <person name="Bengelsdorf F.R."/>
            <person name="Daniel R."/>
            <person name="Duerre P."/>
        </authorList>
    </citation>
    <scope>NUCLEOTIDE SEQUENCE [LARGE SCALE GENOMIC DNA]</scope>
    <source>
        <strain evidence="3">DSM 1384</strain>
    </source>
</reference>
<dbReference type="InterPro" id="IPR018730">
    <property type="entry name" value="DUF2273"/>
</dbReference>
<keyword evidence="1" id="KW-0812">Transmembrane</keyword>
<name>A0A0L0W7F7_GOTPU</name>
<dbReference type="OrthoDB" id="1727295at2"/>
<accession>A0A0L0W7F7</accession>
<evidence type="ECO:0008006" key="4">
    <source>
        <dbReference type="Google" id="ProtNLM"/>
    </source>
</evidence>
<sequence length="75" mass="8427">MIKERVISILENHRGKVICSLIGFILAVIILLVGFFKTLFIIACVLVGYYFGSKIDNEENISDILDKILPPGNFK</sequence>
<keyword evidence="3" id="KW-1185">Reference proteome</keyword>
<evidence type="ECO:0000313" key="2">
    <source>
        <dbReference type="EMBL" id="KNF07401.1"/>
    </source>
</evidence>
<protein>
    <recommendedName>
        <fullName evidence="4">Small integral membrane protein</fullName>
    </recommendedName>
</protein>
<dbReference type="EMBL" id="LGSS01000017">
    <property type="protein sequence ID" value="KNF07401.1"/>
    <property type="molecule type" value="Genomic_DNA"/>
</dbReference>
<organism evidence="2 3">
    <name type="scientific">Gottschalkia purinilytica</name>
    <name type="common">Clostridium purinilyticum</name>
    <dbReference type="NCBI Taxonomy" id="1503"/>
    <lineage>
        <taxon>Bacteria</taxon>
        <taxon>Bacillati</taxon>
        <taxon>Bacillota</taxon>
        <taxon>Tissierellia</taxon>
        <taxon>Tissierellales</taxon>
        <taxon>Gottschalkiaceae</taxon>
        <taxon>Gottschalkia</taxon>
    </lineage>
</organism>
<dbReference type="Proteomes" id="UP000037267">
    <property type="component" value="Unassembled WGS sequence"/>
</dbReference>
<dbReference type="Pfam" id="PF10031">
    <property type="entry name" value="DUF2273"/>
    <property type="match status" value="1"/>
</dbReference>
<dbReference type="AlphaFoldDB" id="A0A0L0W7F7"/>
<keyword evidence="1" id="KW-0472">Membrane</keyword>